<evidence type="ECO:0000256" key="1">
    <source>
        <dbReference type="ARBA" id="ARBA00004651"/>
    </source>
</evidence>
<evidence type="ECO:0000259" key="7">
    <source>
        <dbReference type="Pfam" id="PF01895"/>
    </source>
</evidence>
<feature type="transmembrane region" description="Helical" evidence="6">
    <location>
        <begin position="181"/>
        <end position="204"/>
    </location>
</feature>
<feature type="domain" description="PhoU" evidence="7">
    <location>
        <begin position="462"/>
        <end position="539"/>
    </location>
</feature>
<dbReference type="GO" id="GO:0005886">
    <property type="term" value="C:plasma membrane"/>
    <property type="evidence" value="ECO:0007669"/>
    <property type="project" value="UniProtKB-SubCell"/>
</dbReference>
<feature type="domain" description="PhoU" evidence="7">
    <location>
        <begin position="355"/>
        <end position="438"/>
    </location>
</feature>
<dbReference type="PANTHER" id="PTHR10010:SF46">
    <property type="entry name" value="SODIUM-DEPENDENT PHOSPHATE TRANSPORT PROTEIN 2B"/>
    <property type="match status" value="1"/>
</dbReference>
<feature type="transmembrane region" description="Helical" evidence="6">
    <location>
        <begin position="143"/>
        <end position="161"/>
    </location>
</feature>
<gene>
    <name evidence="8" type="ORF">BO222_04675</name>
</gene>
<dbReference type="EMBL" id="MPJW01000101">
    <property type="protein sequence ID" value="OLU40667.1"/>
    <property type="molecule type" value="Genomic_DNA"/>
</dbReference>
<dbReference type="InterPro" id="IPR003841">
    <property type="entry name" value="Na/Pi_transpt"/>
</dbReference>
<dbReference type="GO" id="GO:0044341">
    <property type="term" value="P:sodium-dependent phosphate transport"/>
    <property type="evidence" value="ECO:0007669"/>
    <property type="project" value="InterPro"/>
</dbReference>
<reference evidence="8 9" key="1">
    <citation type="submission" date="2016-11" db="EMBL/GenBank/DDBJ databases">
        <title>Description of two novel members of the family Erysipelotrichaceae: Ileibacterium lipovorans gen. nov., sp. nov. and Dubosiella newyorkensis, gen. nov., sp. nov.</title>
        <authorList>
            <person name="Cox L.M."/>
            <person name="Sohn J."/>
            <person name="Tyrrell K.L."/>
            <person name="Citron D.M."/>
            <person name="Lawson P.A."/>
            <person name="Patel N.B."/>
            <person name="Iizumi T."/>
            <person name="Perez-Perez G.I."/>
            <person name="Goldstein E.J."/>
            <person name="Blaser M.J."/>
        </authorList>
    </citation>
    <scope>NUCLEOTIDE SEQUENCE [LARGE SCALE GENOMIC DNA]</scope>
    <source>
        <strain evidence="8 9">NYU-BL-A3</strain>
    </source>
</reference>
<evidence type="ECO:0000256" key="6">
    <source>
        <dbReference type="SAM" id="Phobius"/>
    </source>
</evidence>
<dbReference type="Proteomes" id="UP000186341">
    <property type="component" value="Unassembled WGS sequence"/>
</dbReference>
<keyword evidence="5 6" id="KW-0472">Membrane</keyword>
<organism evidence="8 9">
    <name type="scientific">Ileibacterium valens</name>
    <dbReference type="NCBI Taxonomy" id="1862668"/>
    <lineage>
        <taxon>Bacteria</taxon>
        <taxon>Bacillati</taxon>
        <taxon>Bacillota</taxon>
        <taxon>Erysipelotrichia</taxon>
        <taxon>Erysipelotrichales</taxon>
        <taxon>Erysipelotrichaceae</taxon>
        <taxon>Ileibacterium</taxon>
    </lineage>
</organism>
<dbReference type="PANTHER" id="PTHR10010">
    <property type="entry name" value="SOLUTE CARRIER FAMILY 34 SODIUM PHOSPHATE , MEMBER 2-RELATED"/>
    <property type="match status" value="1"/>
</dbReference>
<dbReference type="Pfam" id="PF02690">
    <property type="entry name" value="Na_Pi_cotrans"/>
    <property type="match status" value="2"/>
</dbReference>
<feature type="transmembrane region" description="Helical" evidence="6">
    <location>
        <begin position="250"/>
        <end position="275"/>
    </location>
</feature>
<evidence type="ECO:0000256" key="3">
    <source>
        <dbReference type="ARBA" id="ARBA00022692"/>
    </source>
</evidence>
<sequence length="580" mass="63025">MVLKILSGVALFLFGMSSMSDGLKKVAGNKMELILYKLTNSPVKGFLLGTAVTCVIQSSSAATVMVVGFVNSGMMKVSQAIGVILGANIGTSITGWIVCMSYIEGAGWASYFSSTTITAVMAIIGVLLTMFGKKDTFKHTGNILLGFAVLMTGMSMMSGAVAPLKSDPIFIDTMKNLTNPFLSMLFGILFAGILQSSSAAIGVLQALSTTGALSFASVYPLVMGIGVGASFPVLLSAIGANKNGKRTSFIYLLISIICLLLGCLVFYPLAAAGLIPFAGMTMDPFSTALTNTGFRLVFNTLLLPFIPLIKKLAYIIIPSDAAELEDTGDFEKLEARLLNNPDIAYATSMEVMDGMAKKAKKNVLRAIRLLEEYSPEGYKKVAELESTLNKYEDKLGKYLVRLSSSEISMEQSRNISKSLQSIADFEAMGDYALQIADVAKSMNEKKQTFSLAAIDELTVIAAAMEEATELAVKAFLNNDAADAKRVFPLRELISLSSNDIKKRHIKRLKEGKCSMEMGFVQADILADMTRIVDHCANISLDIVKFSNQDFDVHRFLRKYTEENRSEYSDILRDYEVKYSI</sequence>
<name>A0A1U7NGY4_9FIRM</name>
<keyword evidence="9" id="KW-1185">Reference proteome</keyword>
<keyword evidence="3 6" id="KW-0812">Transmembrane</keyword>
<evidence type="ECO:0000313" key="8">
    <source>
        <dbReference type="EMBL" id="OLU40667.1"/>
    </source>
</evidence>
<feature type="transmembrane region" description="Helical" evidence="6">
    <location>
        <begin position="46"/>
        <end position="70"/>
    </location>
</feature>
<dbReference type="AlphaFoldDB" id="A0A1U7NGY4"/>
<dbReference type="GO" id="GO:0005436">
    <property type="term" value="F:sodium:phosphate symporter activity"/>
    <property type="evidence" value="ECO:0007669"/>
    <property type="project" value="InterPro"/>
</dbReference>
<dbReference type="NCBIfam" id="NF037997">
    <property type="entry name" value="Na_Pi_symport"/>
    <property type="match status" value="1"/>
</dbReference>
<comment type="caution">
    <text evidence="8">The sequence shown here is derived from an EMBL/GenBank/DDBJ whole genome shotgun (WGS) entry which is preliminary data.</text>
</comment>
<evidence type="ECO:0000256" key="2">
    <source>
        <dbReference type="ARBA" id="ARBA00022475"/>
    </source>
</evidence>
<dbReference type="SUPFAM" id="SSF109755">
    <property type="entry name" value="PhoU-like"/>
    <property type="match status" value="1"/>
</dbReference>
<keyword evidence="2" id="KW-1003">Cell membrane</keyword>
<evidence type="ECO:0000256" key="4">
    <source>
        <dbReference type="ARBA" id="ARBA00022989"/>
    </source>
</evidence>
<dbReference type="InterPro" id="IPR026022">
    <property type="entry name" value="PhoU_dom"/>
</dbReference>
<dbReference type="InterPro" id="IPR038078">
    <property type="entry name" value="PhoU-like_sf"/>
</dbReference>
<feature type="transmembrane region" description="Helical" evidence="6">
    <location>
        <begin position="109"/>
        <end position="131"/>
    </location>
</feature>
<comment type="subcellular location">
    <subcellularLocation>
        <location evidence="1">Cell membrane</location>
        <topology evidence="1">Multi-pass membrane protein</topology>
    </subcellularLocation>
</comment>
<dbReference type="Gene3D" id="1.20.58.220">
    <property type="entry name" value="Phosphate transport system protein phou homolog 2, domain 2"/>
    <property type="match status" value="1"/>
</dbReference>
<proteinExistence type="predicted"/>
<feature type="transmembrane region" description="Helical" evidence="6">
    <location>
        <begin position="82"/>
        <end position="103"/>
    </location>
</feature>
<evidence type="ECO:0000313" key="9">
    <source>
        <dbReference type="Proteomes" id="UP000186341"/>
    </source>
</evidence>
<feature type="transmembrane region" description="Helical" evidence="6">
    <location>
        <begin position="216"/>
        <end position="238"/>
    </location>
</feature>
<accession>A0A1U7NGY4</accession>
<dbReference type="Pfam" id="PF01895">
    <property type="entry name" value="PhoU"/>
    <property type="match status" value="2"/>
</dbReference>
<evidence type="ECO:0000256" key="5">
    <source>
        <dbReference type="ARBA" id="ARBA00023136"/>
    </source>
</evidence>
<keyword evidence="4 6" id="KW-1133">Transmembrane helix</keyword>
<protein>
    <submittedName>
        <fullName evidence="8">Na/Pi cotransporter</fullName>
    </submittedName>
</protein>